<dbReference type="InterPro" id="IPR051407">
    <property type="entry name" value="Bact_OM_lipoprot/Surf_antigen"/>
</dbReference>
<feature type="compositionally biased region" description="Low complexity" evidence="3">
    <location>
        <begin position="118"/>
        <end position="128"/>
    </location>
</feature>
<feature type="domain" description="Glycine zipper 2TM" evidence="4">
    <location>
        <begin position="171"/>
        <end position="211"/>
    </location>
</feature>
<dbReference type="Pfam" id="PF05433">
    <property type="entry name" value="Rick_17kDa_Anti"/>
    <property type="match status" value="1"/>
</dbReference>
<comment type="subcellular location">
    <subcellularLocation>
        <location evidence="1">Membrane</location>
    </subcellularLocation>
</comment>
<proteinExistence type="predicted"/>
<feature type="compositionally biased region" description="Low complexity" evidence="3">
    <location>
        <begin position="68"/>
        <end position="89"/>
    </location>
</feature>
<evidence type="ECO:0000313" key="6">
    <source>
        <dbReference type="Proteomes" id="UP000580043"/>
    </source>
</evidence>
<protein>
    <submittedName>
        <fullName evidence="5">Glycine zipper 2TM domain-containing protein</fullName>
    </submittedName>
</protein>
<gene>
    <name evidence="5" type="ORF">HHL15_09325</name>
</gene>
<dbReference type="EMBL" id="JABBGA010000006">
    <property type="protein sequence ID" value="NML25941.1"/>
    <property type="molecule type" value="Genomic_DNA"/>
</dbReference>
<dbReference type="Proteomes" id="UP000580043">
    <property type="component" value="Unassembled WGS sequence"/>
</dbReference>
<feature type="region of interest" description="Disordered" evidence="3">
    <location>
        <begin position="52"/>
        <end position="146"/>
    </location>
</feature>
<sequence>MSTTPARPGLHPMLWVAAASVTAVSLAGVAKIAGVLPDFGSNQPATEAIATTPGVPAIPADPVPPPALAAAEPPASAVAAPAEPTATRPAKAEHRESAPKAASKPHARSTPANPPSQPAAAAIPNDAVPAPPPPGSPDARRVTEAPPPICRDCGVIEHVEAVQQKGEGTGIGAVGGAILGGVLGHQVGEGSGKQLARIGGAVLGGFAGNEAERRVRTVSHYRVTVRMEDGTRRVIEQQSEPAWRNGDAVRIRNGEIVAGGGSRPAQGSRDF</sequence>
<evidence type="ECO:0000256" key="2">
    <source>
        <dbReference type="ARBA" id="ARBA00023136"/>
    </source>
</evidence>
<dbReference type="RefSeq" id="WP_169145494.1">
    <property type="nucleotide sequence ID" value="NZ_JABBGA010000006.1"/>
</dbReference>
<dbReference type="GO" id="GO:0019867">
    <property type="term" value="C:outer membrane"/>
    <property type="evidence" value="ECO:0007669"/>
    <property type="project" value="InterPro"/>
</dbReference>
<dbReference type="InterPro" id="IPR008816">
    <property type="entry name" value="Gly_zipper_2TM_dom"/>
</dbReference>
<evidence type="ECO:0000256" key="3">
    <source>
        <dbReference type="SAM" id="MobiDB-lite"/>
    </source>
</evidence>
<organism evidence="5 6">
    <name type="scientific">Zoogloea dura</name>
    <dbReference type="NCBI Taxonomy" id="2728840"/>
    <lineage>
        <taxon>Bacteria</taxon>
        <taxon>Pseudomonadati</taxon>
        <taxon>Pseudomonadota</taxon>
        <taxon>Betaproteobacteria</taxon>
        <taxon>Rhodocyclales</taxon>
        <taxon>Zoogloeaceae</taxon>
        <taxon>Zoogloea</taxon>
    </lineage>
</organism>
<dbReference type="PANTHER" id="PTHR35603:SF2">
    <property type="entry name" value="OUTER MEMBRANE LIPOPROTEIN"/>
    <property type="match status" value="1"/>
</dbReference>
<dbReference type="PANTHER" id="PTHR35603">
    <property type="match status" value="1"/>
</dbReference>
<comment type="caution">
    <text evidence="5">The sequence shown here is derived from an EMBL/GenBank/DDBJ whole genome shotgun (WGS) entry which is preliminary data.</text>
</comment>
<evidence type="ECO:0000259" key="4">
    <source>
        <dbReference type="Pfam" id="PF05433"/>
    </source>
</evidence>
<name>A0A848G8P0_9RHOO</name>
<dbReference type="AlphaFoldDB" id="A0A848G8P0"/>
<keyword evidence="6" id="KW-1185">Reference proteome</keyword>
<evidence type="ECO:0000256" key="1">
    <source>
        <dbReference type="ARBA" id="ARBA00004370"/>
    </source>
</evidence>
<evidence type="ECO:0000313" key="5">
    <source>
        <dbReference type="EMBL" id="NML25941.1"/>
    </source>
</evidence>
<reference evidence="5 6" key="1">
    <citation type="submission" date="2020-04" db="EMBL/GenBank/DDBJ databases">
        <title>Zoogloea sp. G-4-1-14 isolated from soil.</title>
        <authorList>
            <person name="Dahal R.H."/>
        </authorList>
    </citation>
    <scope>NUCLEOTIDE SEQUENCE [LARGE SCALE GENOMIC DNA]</scope>
    <source>
        <strain evidence="5 6">G-4-1-14</strain>
    </source>
</reference>
<keyword evidence="2" id="KW-0472">Membrane</keyword>
<accession>A0A848G8P0</accession>